<dbReference type="EMBL" id="CP025096">
    <property type="protein sequence ID" value="AUD03441.1"/>
    <property type="molecule type" value="Genomic_DNA"/>
</dbReference>
<keyword evidence="2" id="KW-1185">Reference proteome</keyword>
<dbReference type="RefSeq" id="WP_100989508.1">
    <property type="nucleotide sequence ID" value="NZ_CP025096.1"/>
</dbReference>
<dbReference type="AlphaFoldDB" id="A0A2K8Z0Q2"/>
<gene>
    <name evidence="1" type="ORF">CWM47_17330</name>
</gene>
<accession>A0A2K8Z0Q2</accession>
<protein>
    <submittedName>
        <fullName evidence="1">Uncharacterized protein</fullName>
    </submittedName>
</protein>
<sequence>MGVELTWLEQRIALLKSHIRELKELSSLEKQTRTGLLVQQGQERNELFNNRNNSSVMAAIVTQHTHQLTELSIHFSSERTTLLARQKQEELKQAEQIDLERDDQSKPA</sequence>
<evidence type="ECO:0000313" key="1">
    <source>
        <dbReference type="EMBL" id="AUD03441.1"/>
    </source>
</evidence>
<dbReference type="KEGG" id="spir:CWM47_17330"/>
<evidence type="ECO:0000313" key="2">
    <source>
        <dbReference type="Proteomes" id="UP000232883"/>
    </source>
</evidence>
<proteinExistence type="predicted"/>
<dbReference type="Proteomes" id="UP000232883">
    <property type="component" value="Chromosome"/>
</dbReference>
<organism evidence="1 2">
    <name type="scientific">Spirosoma pollinicola</name>
    <dbReference type="NCBI Taxonomy" id="2057025"/>
    <lineage>
        <taxon>Bacteria</taxon>
        <taxon>Pseudomonadati</taxon>
        <taxon>Bacteroidota</taxon>
        <taxon>Cytophagia</taxon>
        <taxon>Cytophagales</taxon>
        <taxon>Cytophagaceae</taxon>
        <taxon>Spirosoma</taxon>
    </lineage>
</organism>
<reference evidence="1 2" key="1">
    <citation type="submission" date="2017-11" db="EMBL/GenBank/DDBJ databases">
        <title>Taxonomic description and genome sequences of Spirosoma HA7 sp. nov., isolated from pollen microhabitat of Corylus avellana.</title>
        <authorList>
            <person name="Ambika Manirajan B."/>
            <person name="Suarez C."/>
            <person name="Ratering S."/>
            <person name="Geissler-Plaum R."/>
            <person name="Cardinale M."/>
            <person name="Sylvia S."/>
        </authorList>
    </citation>
    <scope>NUCLEOTIDE SEQUENCE [LARGE SCALE GENOMIC DNA]</scope>
    <source>
        <strain evidence="1 2">HA7</strain>
    </source>
</reference>
<name>A0A2K8Z0Q2_9BACT</name>